<evidence type="ECO:0000313" key="2">
    <source>
        <dbReference type="EMBL" id="TWD72445.1"/>
    </source>
</evidence>
<dbReference type="Proteomes" id="UP000318380">
    <property type="component" value="Unassembled WGS sequence"/>
</dbReference>
<reference evidence="2 3" key="1">
    <citation type="submission" date="2019-06" db="EMBL/GenBank/DDBJ databases">
        <title>Sequencing the genomes of 1000 actinobacteria strains.</title>
        <authorList>
            <person name="Klenk H.-P."/>
        </authorList>
    </citation>
    <scope>NUCLEOTIDE SEQUENCE [LARGE SCALE GENOMIC DNA]</scope>
    <source>
        <strain evidence="2 3">DSM 24683</strain>
    </source>
</reference>
<proteinExistence type="predicted"/>
<sequence length="143" mass="16277">MDIAKFNSAFSDADHRRRTEPDFDVAGEQNRLRGLLSEEDPPADREWASELIESLAEPPPPPRQWSSLYDEAGQIHASAYVDGTTGEKIAALESARCRIWEIADRAPQDEAPHIRAMTRVLEHLENELRDPSWPLDERTTRTD</sequence>
<evidence type="ECO:0000313" key="3">
    <source>
        <dbReference type="Proteomes" id="UP000318380"/>
    </source>
</evidence>
<protein>
    <submittedName>
        <fullName evidence="2">Uncharacterized protein</fullName>
    </submittedName>
</protein>
<dbReference type="RefSeq" id="WP_145814745.1">
    <property type="nucleotide sequence ID" value="NZ_VIVK01000004.1"/>
</dbReference>
<name>A0A561B0Q5_9ACTN</name>
<accession>A0A561B0Q5</accession>
<feature type="compositionally biased region" description="Basic and acidic residues" evidence="1">
    <location>
        <begin position="12"/>
        <end position="21"/>
    </location>
</feature>
<keyword evidence="3" id="KW-1185">Reference proteome</keyword>
<gene>
    <name evidence="2" type="ORF">FB561_7437</name>
</gene>
<comment type="caution">
    <text evidence="2">The sequence shown here is derived from an EMBL/GenBank/DDBJ whole genome shotgun (WGS) entry which is preliminary data.</text>
</comment>
<feature type="region of interest" description="Disordered" evidence="1">
    <location>
        <begin position="1"/>
        <end position="46"/>
    </location>
</feature>
<evidence type="ECO:0000256" key="1">
    <source>
        <dbReference type="SAM" id="MobiDB-lite"/>
    </source>
</evidence>
<dbReference type="OrthoDB" id="3828312at2"/>
<dbReference type="EMBL" id="VIVK01000004">
    <property type="protein sequence ID" value="TWD72445.1"/>
    <property type="molecule type" value="Genomic_DNA"/>
</dbReference>
<organism evidence="2 3">
    <name type="scientific">Kribbella amoyensis</name>
    <dbReference type="NCBI Taxonomy" id="996641"/>
    <lineage>
        <taxon>Bacteria</taxon>
        <taxon>Bacillati</taxon>
        <taxon>Actinomycetota</taxon>
        <taxon>Actinomycetes</taxon>
        <taxon>Propionibacteriales</taxon>
        <taxon>Kribbellaceae</taxon>
        <taxon>Kribbella</taxon>
    </lineage>
</organism>
<dbReference type="AlphaFoldDB" id="A0A561B0Q5"/>